<evidence type="ECO:0000313" key="2">
    <source>
        <dbReference type="Proteomes" id="UP000284547"/>
    </source>
</evidence>
<organism evidence="1 2">
    <name type="scientific">Pseudotabrizicola alkalilacus</name>
    <dbReference type="NCBI Taxonomy" id="2305252"/>
    <lineage>
        <taxon>Bacteria</taxon>
        <taxon>Pseudomonadati</taxon>
        <taxon>Pseudomonadota</taxon>
        <taxon>Alphaproteobacteria</taxon>
        <taxon>Rhodobacterales</taxon>
        <taxon>Paracoccaceae</taxon>
        <taxon>Pseudotabrizicola</taxon>
    </lineage>
</organism>
<protein>
    <submittedName>
        <fullName evidence="1">Uncharacterized protein</fullName>
    </submittedName>
</protein>
<accession>A0A411Z5T1</accession>
<proteinExistence type="predicted"/>
<comment type="caution">
    <text evidence="1">The sequence shown here is derived from an EMBL/GenBank/DDBJ whole genome shotgun (WGS) entry which is preliminary data.</text>
</comment>
<keyword evidence="2" id="KW-1185">Reference proteome</keyword>
<name>A0A411Z5T1_9RHOB</name>
<dbReference type="EMBL" id="QWEY01000002">
    <property type="protein sequence ID" value="RGP38423.1"/>
    <property type="molecule type" value="Genomic_DNA"/>
</dbReference>
<gene>
    <name evidence="1" type="ORF">D1012_06315</name>
</gene>
<dbReference type="RefSeq" id="WP_118150468.1">
    <property type="nucleotide sequence ID" value="NZ_QWEY01000002.1"/>
</dbReference>
<dbReference type="AlphaFoldDB" id="A0A411Z5T1"/>
<dbReference type="OrthoDB" id="6638257at2"/>
<sequence>MRAVIIMGSGPGVLAAQGWAKDNATLVVINNAWQVRPDWDVLIHPDDFPPERRPAHPAHGQQIVTSADYVPLQNALGGFVYAGGTMAFTAAYWALGALRPDVIGFVGCDMVYPATGHTHFYGTGTADPLRPDITLRSLEAKSARFMVLAAQAGCAVVNLSDAAQSRLIFPRTDRTKLFTREPQPFDPSLTQAALKREAELGYVVPSGKYWKEADRFDPAEIDRIDAMWLHAAGVRSALHAGTVLSDPPLAAPQNG</sequence>
<reference evidence="1 2" key="1">
    <citation type="submission" date="2018-08" db="EMBL/GenBank/DDBJ databases">
        <title>Flavobacterium tibetense sp. nov., isolated from a wetland YonghuCo on Tibetan Plateau.</title>
        <authorList>
            <person name="Phurbu D."/>
            <person name="Lu H."/>
            <person name="Xing P."/>
        </authorList>
    </citation>
    <scope>NUCLEOTIDE SEQUENCE [LARGE SCALE GENOMIC DNA]</scope>
    <source>
        <strain evidence="1 2">DJC</strain>
    </source>
</reference>
<dbReference type="Proteomes" id="UP000284547">
    <property type="component" value="Unassembled WGS sequence"/>
</dbReference>
<evidence type="ECO:0000313" key="1">
    <source>
        <dbReference type="EMBL" id="RGP38423.1"/>
    </source>
</evidence>